<name>A0AAU9CGK2_9GAMM</name>
<feature type="transmembrane region" description="Helical" evidence="1">
    <location>
        <begin position="107"/>
        <end position="135"/>
    </location>
</feature>
<sequence length="189" mass="20130">MTASRTFSLSAIALMGLMAATRFHHFGDFKTLPDASLAAFFLAGLLIARPAFFAVLLLEAGLIDFIAIRYGGVSGWCVTPAYLFLIPAYGVSWLAGYGCRHLSPNNAAAIAATLLAAAAATTLAFVISNVGFYGFSGRFGEMRLTEYALRVARYLPSYLGVTLAYTGLALAGRWAVRQWRSAATAPTTP</sequence>
<dbReference type="AlphaFoldDB" id="A0AAU9CGK2"/>
<proteinExistence type="predicted"/>
<keyword evidence="1" id="KW-1133">Transmembrane helix</keyword>
<evidence type="ECO:0008006" key="4">
    <source>
        <dbReference type="Google" id="ProtNLM"/>
    </source>
</evidence>
<dbReference type="RefSeq" id="WP_286293580.1">
    <property type="nucleotide sequence ID" value="NZ_AP024718.1"/>
</dbReference>
<evidence type="ECO:0000313" key="3">
    <source>
        <dbReference type="Proteomes" id="UP001321450"/>
    </source>
</evidence>
<feature type="transmembrane region" description="Helical" evidence="1">
    <location>
        <begin position="35"/>
        <end position="58"/>
    </location>
</feature>
<reference evidence="3" key="1">
    <citation type="journal article" date="2024" name="Int. J. Syst. Evol. Microbiol.">
        <title>Methylomarinovum tepidoasis sp. nov., a moderately thermophilic methanotroph of the family Methylothermaceae isolated from a deep-sea hydrothermal field.</title>
        <authorList>
            <person name="Hirayama H."/>
            <person name="Takaki Y."/>
            <person name="Abe M."/>
            <person name="Miyazaki M."/>
            <person name="Uematsu K."/>
            <person name="Matsui Y."/>
            <person name="Takai K."/>
        </authorList>
    </citation>
    <scope>NUCLEOTIDE SEQUENCE [LARGE SCALE GENOMIC DNA]</scope>
    <source>
        <strain evidence="3">IN45</strain>
    </source>
</reference>
<keyword evidence="3" id="KW-1185">Reference proteome</keyword>
<dbReference type="EMBL" id="AP024718">
    <property type="protein sequence ID" value="BCX88461.1"/>
    <property type="molecule type" value="Genomic_DNA"/>
</dbReference>
<gene>
    <name evidence="2" type="ORF">MIN45_P0830</name>
</gene>
<evidence type="ECO:0000313" key="2">
    <source>
        <dbReference type="EMBL" id="BCX88461.1"/>
    </source>
</evidence>
<dbReference type="KEGG" id="meiy:MIN45_P0830"/>
<keyword evidence="1" id="KW-0472">Membrane</keyword>
<evidence type="ECO:0000256" key="1">
    <source>
        <dbReference type="SAM" id="Phobius"/>
    </source>
</evidence>
<accession>A0AAU9CGK2</accession>
<feature type="transmembrane region" description="Helical" evidence="1">
    <location>
        <begin position="155"/>
        <end position="176"/>
    </location>
</feature>
<protein>
    <recommendedName>
        <fullName evidence="4">Cobalamin ABC transporter</fullName>
    </recommendedName>
</protein>
<organism evidence="2 3">
    <name type="scientific">Methylomarinovum tepidoasis</name>
    <dbReference type="NCBI Taxonomy" id="2840183"/>
    <lineage>
        <taxon>Bacteria</taxon>
        <taxon>Pseudomonadati</taxon>
        <taxon>Pseudomonadota</taxon>
        <taxon>Gammaproteobacteria</taxon>
        <taxon>Methylococcales</taxon>
        <taxon>Methylothermaceae</taxon>
        <taxon>Methylomarinovum</taxon>
    </lineage>
</organism>
<keyword evidence="1" id="KW-0812">Transmembrane</keyword>
<feature type="transmembrane region" description="Helical" evidence="1">
    <location>
        <begin position="70"/>
        <end position="95"/>
    </location>
</feature>
<dbReference type="Proteomes" id="UP001321450">
    <property type="component" value="Chromosome"/>
</dbReference>